<evidence type="ECO:0000256" key="8">
    <source>
        <dbReference type="ARBA" id="ARBA00050488"/>
    </source>
</evidence>
<dbReference type="EMBL" id="CP042914">
    <property type="protein sequence ID" value="QEG39714.1"/>
    <property type="molecule type" value="Genomic_DNA"/>
</dbReference>
<dbReference type="PANTHER" id="PTHR11692">
    <property type="entry name" value="BIFUNCTIONAL PURINE BIOSYNTHESIS PROTEIN PURH"/>
    <property type="match status" value="1"/>
</dbReference>
<protein>
    <recommendedName>
        <fullName evidence="10">Bifunctional purine biosynthesis protein PurH</fullName>
    </recommendedName>
    <domain>
        <recommendedName>
            <fullName evidence="10">Phosphoribosylaminoimidazolecarboxamide formyltransferase</fullName>
            <ecNumber evidence="10">2.1.2.3</ecNumber>
        </recommendedName>
        <alternativeName>
            <fullName evidence="10">AICAR transformylase</fullName>
        </alternativeName>
    </domain>
    <domain>
        <recommendedName>
            <fullName evidence="10">IMP cyclohydrolase</fullName>
            <ecNumber evidence="10">3.5.4.10</ecNumber>
        </recommendedName>
        <alternativeName>
            <fullName evidence="10">ATIC</fullName>
        </alternativeName>
        <alternativeName>
            <fullName evidence="10">IMP synthase</fullName>
        </alternativeName>
        <alternativeName>
            <fullName evidence="10">Inosinicase</fullName>
        </alternativeName>
    </domain>
</protein>
<dbReference type="Gene3D" id="3.40.50.1380">
    <property type="entry name" value="Methylglyoxal synthase-like domain"/>
    <property type="match status" value="1"/>
</dbReference>
<dbReference type="EC" id="3.5.4.10" evidence="10"/>
<dbReference type="UniPathway" id="UPA00074">
    <property type="reaction ID" value="UER00133"/>
</dbReference>
<dbReference type="CDD" id="cd01421">
    <property type="entry name" value="IMPCH"/>
    <property type="match status" value="1"/>
</dbReference>
<organism evidence="12 13">
    <name type="scientific">Roseimaritima ulvae</name>
    <dbReference type="NCBI Taxonomy" id="980254"/>
    <lineage>
        <taxon>Bacteria</taxon>
        <taxon>Pseudomonadati</taxon>
        <taxon>Planctomycetota</taxon>
        <taxon>Planctomycetia</taxon>
        <taxon>Pirellulales</taxon>
        <taxon>Pirellulaceae</taxon>
        <taxon>Roseimaritima</taxon>
    </lineage>
</organism>
<dbReference type="OrthoDB" id="9802065at2"/>
<comment type="domain">
    <text evidence="10">The IMP cyclohydrolase activity resides in the N-terminal region.</text>
</comment>
<evidence type="ECO:0000256" key="10">
    <source>
        <dbReference type="HAMAP-Rule" id="MF_00139"/>
    </source>
</evidence>
<comment type="pathway">
    <text evidence="2 10">Purine metabolism; IMP biosynthesis via de novo pathway; 5-formamido-1-(5-phospho-D-ribosyl)imidazole-4-carboxamide from 5-amino-1-(5-phospho-D-ribosyl)imidazole-4-carboxamide (10-formyl THF route): step 1/1.</text>
</comment>
<dbReference type="GO" id="GO:0004643">
    <property type="term" value="F:phosphoribosylaminoimidazolecarboxamide formyltransferase activity"/>
    <property type="evidence" value="ECO:0007669"/>
    <property type="project" value="UniProtKB-UniRule"/>
</dbReference>
<dbReference type="PANTHER" id="PTHR11692:SF0">
    <property type="entry name" value="BIFUNCTIONAL PURINE BIOSYNTHESIS PROTEIN ATIC"/>
    <property type="match status" value="1"/>
</dbReference>
<evidence type="ECO:0000256" key="7">
    <source>
        <dbReference type="ARBA" id="ARBA00023268"/>
    </source>
</evidence>
<comment type="pathway">
    <text evidence="1 10">Purine metabolism; IMP biosynthesis via de novo pathway; IMP from 5-formamido-1-(5-phospho-D-ribosyl)imidazole-4-carboxamide: step 1/1.</text>
</comment>
<reference evidence="12 13" key="1">
    <citation type="submission" date="2019-08" db="EMBL/GenBank/DDBJ databases">
        <title>Deep-cultivation of Planctomycetes and their phenomic and genomic characterization uncovers novel biology.</title>
        <authorList>
            <person name="Wiegand S."/>
            <person name="Jogler M."/>
            <person name="Boedeker C."/>
            <person name="Pinto D."/>
            <person name="Vollmers J."/>
            <person name="Rivas-Marin E."/>
            <person name="Kohn T."/>
            <person name="Peeters S.H."/>
            <person name="Heuer A."/>
            <person name="Rast P."/>
            <person name="Oberbeckmann S."/>
            <person name="Bunk B."/>
            <person name="Jeske O."/>
            <person name="Meyerdierks A."/>
            <person name="Storesund J.E."/>
            <person name="Kallscheuer N."/>
            <person name="Luecker S."/>
            <person name="Lage O.M."/>
            <person name="Pohl T."/>
            <person name="Merkel B.J."/>
            <person name="Hornburger P."/>
            <person name="Mueller R.-W."/>
            <person name="Bruemmer F."/>
            <person name="Labrenz M."/>
            <person name="Spormann A.M."/>
            <person name="Op den Camp H."/>
            <person name="Overmann J."/>
            <person name="Amann R."/>
            <person name="Jetten M.S.M."/>
            <person name="Mascher T."/>
            <person name="Medema M.H."/>
            <person name="Devos D.P."/>
            <person name="Kaster A.-K."/>
            <person name="Ovreas L."/>
            <person name="Rohde M."/>
            <person name="Galperin M.Y."/>
            <person name="Jogler C."/>
        </authorList>
    </citation>
    <scope>NUCLEOTIDE SEQUENCE [LARGE SCALE GENOMIC DNA]</scope>
    <source>
        <strain evidence="12 13">UC8</strain>
    </source>
</reference>
<dbReference type="InterPro" id="IPR011607">
    <property type="entry name" value="MGS-like_dom"/>
</dbReference>
<name>A0A5B9QLA2_9BACT</name>
<dbReference type="Gene3D" id="3.40.140.20">
    <property type="match status" value="2"/>
</dbReference>
<feature type="domain" description="MGS-like" evidence="11">
    <location>
        <begin position="20"/>
        <end position="171"/>
    </location>
</feature>
<dbReference type="SUPFAM" id="SSF52335">
    <property type="entry name" value="Methylglyoxal synthase-like"/>
    <property type="match status" value="1"/>
</dbReference>
<dbReference type="InterPro" id="IPR036914">
    <property type="entry name" value="MGS-like_dom_sf"/>
</dbReference>
<dbReference type="SMART" id="SM00798">
    <property type="entry name" value="AICARFT_IMPCHas"/>
    <property type="match status" value="1"/>
</dbReference>
<evidence type="ECO:0000256" key="6">
    <source>
        <dbReference type="ARBA" id="ARBA00022801"/>
    </source>
</evidence>
<dbReference type="PIRSF" id="PIRSF000414">
    <property type="entry name" value="AICARFT_IMPCHas"/>
    <property type="match status" value="1"/>
</dbReference>
<dbReference type="InterPro" id="IPR002695">
    <property type="entry name" value="PurH-like"/>
</dbReference>
<proteinExistence type="inferred from homology"/>
<dbReference type="GO" id="GO:0003937">
    <property type="term" value="F:IMP cyclohydrolase activity"/>
    <property type="evidence" value="ECO:0007669"/>
    <property type="project" value="UniProtKB-UniRule"/>
</dbReference>
<dbReference type="NCBIfam" id="NF002049">
    <property type="entry name" value="PRK00881.1"/>
    <property type="match status" value="1"/>
</dbReference>
<dbReference type="KEGG" id="rul:UC8_17120"/>
<dbReference type="Proteomes" id="UP000325286">
    <property type="component" value="Chromosome"/>
</dbReference>
<keyword evidence="5 10" id="KW-0658">Purine biosynthesis</keyword>
<dbReference type="AlphaFoldDB" id="A0A5B9QLA2"/>
<evidence type="ECO:0000259" key="11">
    <source>
        <dbReference type="PROSITE" id="PS51855"/>
    </source>
</evidence>
<sequence length="544" mass="59512">MGPEVLSSCSAEHNTLTGRTAVSDAVPIRNALISVSDKLGLAVLAEGLHRAGVRIFSTGGTRRYLEECDIPVEDVAEYTGFPEMLDGRVKTLHPKVFGGILARRDREDHLQAIDDHDIEPIDLVVVNLYPFMETVSRPGVTRSEAIEQIDIGGPSLVRAAAKNQQDVVVATSPEQYREILDQVHTRGGTSLELRRRLAGEAFRHTAEYDRAIADYHDGETLSGEFPSTMSINLRRKAMLRYGENPHQKAAIYAEPHVRTANLISARQLNGKELSYNNLLDLDSALSIVRSFSQPAATVIKHNNPCGAATADRLARACRKALEGDPLSAFGSVLGFNRTVDLETAEALCAPGLFIEAIVAPDFEAAAVGLLTTKPKWRENVRLMQVGRLDEPETPLERRFIAGGMLVQDADRLPSASLQWKTVTETQVNDELWDDISFAWEMVRHVKSNAIVLGKDTALIGVGAGQMSRVDSVDISIEKAGDRSEGAVLASDAFFPFPDSIDAAAEAGIVAIIQPGGSRRDQEVIETCDRHNIPMVMTGRRHFRH</sequence>
<dbReference type="InterPro" id="IPR016193">
    <property type="entry name" value="Cytidine_deaminase-like"/>
</dbReference>
<dbReference type="FunFam" id="3.40.140.20:FF:000001">
    <property type="entry name" value="Bifunctional purine biosynthesis protein PurH"/>
    <property type="match status" value="1"/>
</dbReference>
<comment type="similarity">
    <text evidence="3 10">Belongs to the PurH family.</text>
</comment>
<evidence type="ECO:0000313" key="13">
    <source>
        <dbReference type="Proteomes" id="UP000325286"/>
    </source>
</evidence>
<evidence type="ECO:0000313" key="12">
    <source>
        <dbReference type="EMBL" id="QEG39714.1"/>
    </source>
</evidence>
<dbReference type="HAMAP" id="MF_00139">
    <property type="entry name" value="PurH"/>
    <property type="match status" value="1"/>
</dbReference>
<keyword evidence="7 10" id="KW-0511">Multifunctional enzyme</keyword>
<gene>
    <name evidence="10 12" type="primary">purH</name>
    <name evidence="12" type="ORF">UC8_17120</name>
</gene>
<dbReference type="PROSITE" id="PS51855">
    <property type="entry name" value="MGS"/>
    <property type="match status" value="1"/>
</dbReference>
<evidence type="ECO:0000256" key="1">
    <source>
        <dbReference type="ARBA" id="ARBA00004844"/>
    </source>
</evidence>
<dbReference type="FunFam" id="3.40.50.1380:FF:000001">
    <property type="entry name" value="Bifunctional purine biosynthesis protein PurH"/>
    <property type="match status" value="1"/>
</dbReference>
<evidence type="ECO:0000256" key="4">
    <source>
        <dbReference type="ARBA" id="ARBA00022679"/>
    </source>
</evidence>
<dbReference type="SMART" id="SM00851">
    <property type="entry name" value="MGS"/>
    <property type="match status" value="1"/>
</dbReference>
<dbReference type="GO" id="GO:0006189">
    <property type="term" value="P:'de novo' IMP biosynthetic process"/>
    <property type="evidence" value="ECO:0007669"/>
    <property type="project" value="UniProtKB-UniRule"/>
</dbReference>
<keyword evidence="4 10" id="KW-0808">Transferase</keyword>
<evidence type="ECO:0000256" key="5">
    <source>
        <dbReference type="ARBA" id="ARBA00022755"/>
    </source>
</evidence>
<evidence type="ECO:0000256" key="9">
    <source>
        <dbReference type="ARBA" id="ARBA00050687"/>
    </source>
</evidence>
<dbReference type="EC" id="2.1.2.3" evidence="10"/>
<dbReference type="GO" id="GO:0005829">
    <property type="term" value="C:cytosol"/>
    <property type="evidence" value="ECO:0007669"/>
    <property type="project" value="TreeGrafter"/>
</dbReference>
<keyword evidence="6 10" id="KW-0378">Hydrolase</keyword>
<keyword evidence="13" id="KW-1185">Reference proteome</keyword>
<comment type="catalytic activity">
    <reaction evidence="8 10">
        <text>(6R)-10-formyltetrahydrofolate + 5-amino-1-(5-phospho-beta-D-ribosyl)imidazole-4-carboxamide = 5-formamido-1-(5-phospho-D-ribosyl)imidazole-4-carboxamide + (6S)-5,6,7,8-tetrahydrofolate</text>
        <dbReference type="Rhea" id="RHEA:22192"/>
        <dbReference type="ChEBI" id="CHEBI:57453"/>
        <dbReference type="ChEBI" id="CHEBI:58467"/>
        <dbReference type="ChEBI" id="CHEBI:58475"/>
        <dbReference type="ChEBI" id="CHEBI:195366"/>
        <dbReference type="EC" id="2.1.2.3"/>
    </reaction>
</comment>
<comment type="catalytic activity">
    <reaction evidence="9 10">
        <text>IMP + H2O = 5-formamido-1-(5-phospho-D-ribosyl)imidazole-4-carboxamide</text>
        <dbReference type="Rhea" id="RHEA:18445"/>
        <dbReference type="ChEBI" id="CHEBI:15377"/>
        <dbReference type="ChEBI" id="CHEBI:58053"/>
        <dbReference type="ChEBI" id="CHEBI:58467"/>
        <dbReference type="EC" id="3.5.4.10"/>
    </reaction>
</comment>
<dbReference type="Pfam" id="PF01808">
    <property type="entry name" value="AICARFT_IMPCHas"/>
    <property type="match status" value="1"/>
</dbReference>
<dbReference type="SUPFAM" id="SSF53927">
    <property type="entry name" value="Cytidine deaminase-like"/>
    <property type="match status" value="1"/>
</dbReference>
<dbReference type="Pfam" id="PF02142">
    <property type="entry name" value="MGS"/>
    <property type="match status" value="1"/>
</dbReference>
<dbReference type="NCBIfam" id="TIGR00355">
    <property type="entry name" value="purH"/>
    <property type="match status" value="1"/>
</dbReference>
<evidence type="ECO:0000256" key="2">
    <source>
        <dbReference type="ARBA" id="ARBA00004954"/>
    </source>
</evidence>
<evidence type="ECO:0000256" key="3">
    <source>
        <dbReference type="ARBA" id="ARBA00007667"/>
    </source>
</evidence>
<accession>A0A5B9QLA2</accession>
<dbReference type="InterPro" id="IPR024051">
    <property type="entry name" value="AICAR_Tfase_dup_dom_sf"/>
</dbReference>